<keyword evidence="3" id="KW-1185">Reference proteome</keyword>
<name>A0A1B4XWE2_9CAUD</name>
<keyword evidence="1" id="KW-0472">Membrane</keyword>
<keyword evidence="1" id="KW-1133">Transmembrane helix</keyword>
<proteinExistence type="predicted"/>
<evidence type="ECO:0000256" key="1">
    <source>
        <dbReference type="SAM" id="Phobius"/>
    </source>
</evidence>
<dbReference type="EMBL" id="LC168164">
    <property type="protein sequence ID" value="BAV39138.1"/>
    <property type="molecule type" value="Genomic_DNA"/>
</dbReference>
<evidence type="ECO:0000313" key="3">
    <source>
        <dbReference type="Proteomes" id="UP000224877"/>
    </source>
</evidence>
<organism evidence="2 3">
    <name type="scientific">Tenacibaculum phage pT24</name>
    <dbReference type="NCBI Taxonomy" id="1880590"/>
    <lineage>
        <taxon>Viruses</taxon>
        <taxon>Duplodnaviria</taxon>
        <taxon>Heunggongvirae</taxon>
        <taxon>Uroviricota</taxon>
        <taxon>Caudoviricetes</taxon>
        <taxon>Kungbxnavirus</taxon>
        <taxon>Kungbxnavirus pT24</taxon>
    </lineage>
</organism>
<feature type="transmembrane region" description="Helical" evidence="1">
    <location>
        <begin position="162"/>
        <end position="185"/>
    </location>
</feature>
<evidence type="ECO:0000313" key="2">
    <source>
        <dbReference type="EMBL" id="BAV39138.1"/>
    </source>
</evidence>
<sequence>MFIIFIVMQNLITKTHIELGKTPESFDERKRIILSFQVFNIPESIQTDILNAYDYFKLHPEQFDGSTGSPESWVSLYEPPSMVHDLDYITYGGTYEGRLYADLKFLNYKKRYMTSSIWRNIQYFAVRWGGFYYQIKNRRKGNTKKAPSVNLPFRNKRTFVQLLVESLGIITIIPFLIFFIGAWIIDLNTKPTKEIKKLMRKM</sequence>
<dbReference type="Proteomes" id="UP000224877">
    <property type="component" value="Segment"/>
</dbReference>
<gene>
    <name evidence="2" type="ORF">BPT24_016</name>
</gene>
<protein>
    <submittedName>
        <fullName evidence="2">Uncharacterized protein</fullName>
    </submittedName>
</protein>
<accession>A0A1B4XWE2</accession>
<reference evidence="2 3" key="1">
    <citation type="submission" date="2016-07" db="EMBL/GenBank/DDBJ databases">
        <title>Characterization of three bacteriophages infecting bacteria isolated from shrimp culture pond water.</title>
        <authorList>
            <person name="Khoa H.V."/>
        </authorList>
    </citation>
    <scope>NUCLEOTIDE SEQUENCE [LARGE SCALE GENOMIC DNA]</scope>
</reference>
<keyword evidence="1" id="KW-0812">Transmembrane</keyword>